<evidence type="ECO:0000256" key="1">
    <source>
        <dbReference type="ARBA" id="ARBA00004651"/>
    </source>
</evidence>
<dbReference type="EMBL" id="BMGM01000001">
    <property type="protein sequence ID" value="GGE23568.1"/>
    <property type="molecule type" value="Genomic_DNA"/>
</dbReference>
<dbReference type="SUPFAM" id="SSF144083">
    <property type="entry name" value="Magnesium transport protein CorA, transmembrane region"/>
    <property type="match status" value="1"/>
</dbReference>
<dbReference type="InterPro" id="IPR002523">
    <property type="entry name" value="MgTranspt_CorA/ZnTranspt_ZntB"/>
</dbReference>
<feature type="transmembrane region" description="Helical" evidence="5">
    <location>
        <begin position="7"/>
        <end position="27"/>
    </location>
</feature>
<evidence type="ECO:0000256" key="4">
    <source>
        <dbReference type="ARBA" id="ARBA00023136"/>
    </source>
</evidence>
<dbReference type="PANTHER" id="PTHR46494">
    <property type="entry name" value="CORA FAMILY METAL ION TRANSPORTER (EUROFUNG)"/>
    <property type="match status" value="1"/>
</dbReference>
<dbReference type="InterPro" id="IPR045863">
    <property type="entry name" value="CorA_TM1_TM2"/>
</dbReference>
<dbReference type="PANTHER" id="PTHR46494:SF1">
    <property type="entry name" value="CORA FAMILY METAL ION TRANSPORTER (EUROFUNG)"/>
    <property type="match status" value="1"/>
</dbReference>
<sequence>MNQVMKILTIVSTIFIPLTFIAGIYGMNFVHMPELEYKFSYLIIWILFIVLFIGMMLFFKRKKWF</sequence>
<accession>A0ABQ1SB76</accession>
<organism evidence="6 7">
    <name type="scientific">Psychroflexus planctonicus</name>
    <dbReference type="NCBI Taxonomy" id="1526575"/>
    <lineage>
        <taxon>Bacteria</taxon>
        <taxon>Pseudomonadati</taxon>
        <taxon>Bacteroidota</taxon>
        <taxon>Flavobacteriia</taxon>
        <taxon>Flavobacteriales</taxon>
        <taxon>Flavobacteriaceae</taxon>
        <taxon>Psychroflexus</taxon>
    </lineage>
</organism>
<keyword evidence="3 5" id="KW-1133">Transmembrane helix</keyword>
<keyword evidence="4 5" id="KW-0472">Membrane</keyword>
<keyword evidence="2 5" id="KW-0812">Transmembrane</keyword>
<comment type="subcellular location">
    <subcellularLocation>
        <location evidence="1">Cell membrane</location>
        <topology evidence="1">Multi-pass membrane protein</topology>
    </subcellularLocation>
</comment>
<evidence type="ECO:0000313" key="6">
    <source>
        <dbReference type="EMBL" id="GGE23568.1"/>
    </source>
</evidence>
<proteinExistence type="predicted"/>
<reference evidence="7" key="1">
    <citation type="journal article" date="2019" name="Int. J. Syst. Evol. Microbiol.">
        <title>The Global Catalogue of Microorganisms (GCM) 10K type strain sequencing project: providing services to taxonomists for standard genome sequencing and annotation.</title>
        <authorList>
            <consortium name="The Broad Institute Genomics Platform"/>
            <consortium name="The Broad Institute Genome Sequencing Center for Infectious Disease"/>
            <person name="Wu L."/>
            <person name="Ma J."/>
        </authorList>
    </citation>
    <scope>NUCLEOTIDE SEQUENCE [LARGE SCALE GENOMIC DNA]</scope>
    <source>
        <strain evidence="7">CGMCC 1.12931</strain>
    </source>
</reference>
<feature type="transmembrane region" description="Helical" evidence="5">
    <location>
        <begin position="39"/>
        <end position="59"/>
    </location>
</feature>
<dbReference type="Pfam" id="PF01544">
    <property type="entry name" value="CorA"/>
    <property type="match status" value="1"/>
</dbReference>
<comment type="caution">
    <text evidence="6">The sequence shown here is derived from an EMBL/GenBank/DDBJ whole genome shotgun (WGS) entry which is preliminary data.</text>
</comment>
<evidence type="ECO:0000256" key="5">
    <source>
        <dbReference type="SAM" id="Phobius"/>
    </source>
</evidence>
<evidence type="ECO:0000256" key="3">
    <source>
        <dbReference type="ARBA" id="ARBA00022989"/>
    </source>
</evidence>
<evidence type="ECO:0000313" key="7">
    <source>
        <dbReference type="Proteomes" id="UP000599179"/>
    </source>
</evidence>
<dbReference type="Proteomes" id="UP000599179">
    <property type="component" value="Unassembled WGS sequence"/>
</dbReference>
<gene>
    <name evidence="6" type="ORF">GCM10010832_00300</name>
</gene>
<keyword evidence="7" id="KW-1185">Reference proteome</keyword>
<protein>
    <recommendedName>
        <fullName evidence="8">Magnesium transporter</fullName>
    </recommendedName>
</protein>
<dbReference type="Gene3D" id="1.20.58.340">
    <property type="entry name" value="Magnesium transport protein CorA, transmembrane region"/>
    <property type="match status" value="1"/>
</dbReference>
<evidence type="ECO:0000256" key="2">
    <source>
        <dbReference type="ARBA" id="ARBA00022692"/>
    </source>
</evidence>
<name>A0ABQ1SB76_9FLAO</name>
<evidence type="ECO:0008006" key="8">
    <source>
        <dbReference type="Google" id="ProtNLM"/>
    </source>
</evidence>